<dbReference type="SUPFAM" id="SSF50182">
    <property type="entry name" value="Sm-like ribonucleoproteins"/>
    <property type="match status" value="1"/>
</dbReference>
<evidence type="ECO:0000313" key="14">
    <source>
        <dbReference type="Proteomes" id="UP001530377"/>
    </source>
</evidence>
<evidence type="ECO:0000256" key="6">
    <source>
        <dbReference type="ARBA" id="ARBA00022728"/>
    </source>
</evidence>
<dbReference type="InterPro" id="IPR001163">
    <property type="entry name" value="Sm_dom_euk/arc"/>
</dbReference>
<evidence type="ECO:0000256" key="10">
    <source>
        <dbReference type="RuleBase" id="RU365054"/>
    </source>
</evidence>
<comment type="similarity">
    <text evidence="3 10">Belongs to the snRNP core protein family.</text>
</comment>
<evidence type="ECO:0000256" key="7">
    <source>
        <dbReference type="ARBA" id="ARBA00023187"/>
    </source>
</evidence>
<comment type="caution">
    <text evidence="13">The sequence shown here is derived from an EMBL/GenBank/DDBJ whole genome shotgun (WGS) entry which is preliminary data.</text>
</comment>
<name>A0ABD3SRB4_9STRA</name>
<protein>
    <recommendedName>
        <fullName evidence="10">Small nuclear ribonucleoprotein Sm D1</fullName>
    </recommendedName>
    <alternativeName>
        <fullName evidence="10">snRNP core protein D1</fullName>
    </alternativeName>
</protein>
<keyword evidence="6" id="KW-0747">Spliceosome</keyword>
<keyword evidence="9 10" id="KW-0687">Ribonucleoprotein</keyword>
<keyword evidence="4" id="KW-0963">Cytoplasm</keyword>
<feature type="domain" description="Sm" evidence="12">
    <location>
        <begin position="36"/>
        <end position="108"/>
    </location>
</feature>
<proteinExistence type="inferred from homology"/>
<accession>A0ABD3SRB4</accession>
<dbReference type="GO" id="GO:0005737">
    <property type="term" value="C:cytoplasm"/>
    <property type="evidence" value="ECO:0007669"/>
    <property type="project" value="UniProtKB-SubCell"/>
</dbReference>
<dbReference type="InterPro" id="IPR034102">
    <property type="entry name" value="Sm_D1"/>
</dbReference>
<gene>
    <name evidence="13" type="ORF">ACHAXA_006705</name>
</gene>
<evidence type="ECO:0000256" key="5">
    <source>
        <dbReference type="ARBA" id="ARBA00022664"/>
    </source>
</evidence>
<organism evidence="13 14">
    <name type="scientific">Cyclostephanos tholiformis</name>
    <dbReference type="NCBI Taxonomy" id="382380"/>
    <lineage>
        <taxon>Eukaryota</taxon>
        <taxon>Sar</taxon>
        <taxon>Stramenopiles</taxon>
        <taxon>Ochrophyta</taxon>
        <taxon>Bacillariophyta</taxon>
        <taxon>Coscinodiscophyceae</taxon>
        <taxon>Thalassiosirophycidae</taxon>
        <taxon>Stephanodiscales</taxon>
        <taxon>Stephanodiscaceae</taxon>
        <taxon>Cyclostephanos</taxon>
    </lineage>
</organism>
<evidence type="ECO:0000256" key="4">
    <source>
        <dbReference type="ARBA" id="ARBA00022490"/>
    </source>
</evidence>
<dbReference type="GO" id="GO:0000387">
    <property type="term" value="P:spliceosomal snRNP assembly"/>
    <property type="evidence" value="ECO:0007669"/>
    <property type="project" value="UniProtKB-UniRule"/>
</dbReference>
<dbReference type="AlphaFoldDB" id="A0ABD3SRB4"/>
<dbReference type="PROSITE" id="PS52002">
    <property type="entry name" value="SM"/>
    <property type="match status" value="1"/>
</dbReference>
<dbReference type="Gene3D" id="2.30.30.100">
    <property type="match status" value="1"/>
</dbReference>
<reference evidence="13 14" key="1">
    <citation type="submission" date="2024-10" db="EMBL/GenBank/DDBJ databases">
        <title>Updated reference genomes for cyclostephanoid diatoms.</title>
        <authorList>
            <person name="Roberts W.R."/>
            <person name="Alverson A.J."/>
        </authorList>
    </citation>
    <scope>NUCLEOTIDE SEQUENCE [LARGE SCALE GENOMIC DNA]</scope>
    <source>
        <strain evidence="13 14">AJA228-03</strain>
    </source>
</reference>
<evidence type="ECO:0000256" key="8">
    <source>
        <dbReference type="ARBA" id="ARBA00023242"/>
    </source>
</evidence>
<dbReference type="Pfam" id="PF01423">
    <property type="entry name" value="LSM"/>
    <property type="match status" value="1"/>
</dbReference>
<evidence type="ECO:0000256" key="1">
    <source>
        <dbReference type="ARBA" id="ARBA00004123"/>
    </source>
</evidence>
<keyword evidence="8 10" id="KW-0539">Nucleus</keyword>
<evidence type="ECO:0000256" key="9">
    <source>
        <dbReference type="ARBA" id="ARBA00023274"/>
    </source>
</evidence>
<comment type="function">
    <text evidence="10">Essential for pre-mRNA splicing. Implicated in the formation of stable, biologically active snRNP structures.</text>
</comment>
<dbReference type="InterPro" id="IPR027141">
    <property type="entry name" value="LSm4/Sm_D1/D3"/>
</dbReference>
<keyword evidence="7 10" id="KW-0508">mRNA splicing</keyword>
<keyword evidence="5 10" id="KW-0507">mRNA processing</keyword>
<evidence type="ECO:0000256" key="11">
    <source>
        <dbReference type="SAM" id="MobiDB-lite"/>
    </source>
</evidence>
<feature type="non-terminal residue" evidence="13">
    <location>
        <position position="1"/>
    </location>
</feature>
<sequence>PHKSVWYYGTSLRRSLPLHPQQLSIHTRKILTPTMKLVKFLQKLNREQVTIELKNGTVISGTVVGVDATMNAHLKKAKMTARGKNPVSYATLSVRGSTVRAWLLPDGLNLDALLVEESTKNVQKAAPVGPGAGRGRGRGRGGGGRGRSSGPGRR</sequence>
<dbReference type="InterPro" id="IPR010920">
    <property type="entry name" value="LSM_dom_sf"/>
</dbReference>
<feature type="region of interest" description="Disordered" evidence="11">
    <location>
        <begin position="119"/>
        <end position="154"/>
    </location>
</feature>
<dbReference type="EMBL" id="JALLPB020000007">
    <property type="protein sequence ID" value="KAL3827150.1"/>
    <property type="molecule type" value="Genomic_DNA"/>
</dbReference>
<evidence type="ECO:0000256" key="3">
    <source>
        <dbReference type="ARBA" id="ARBA00008146"/>
    </source>
</evidence>
<feature type="compositionally biased region" description="Gly residues" evidence="11">
    <location>
        <begin position="130"/>
        <end position="154"/>
    </location>
</feature>
<comment type="subcellular location">
    <subcellularLocation>
        <location evidence="2">Cytoplasm</location>
    </subcellularLocation>
    <subcellularLocation>
        <location evidence="1 10">Nucleus</location>
    </subcellularLocation>
</comment>
<dbReference type="InterPro" id="IPR047575">
    <property type="entry name" value="Sm"/>
</dbReference>
<evidence type="ECO:0000313" key="13">
    <source>
        <dbReference type="EMBL" id="KAL3827150.1"/>
    </source>
</evidence>
<evidence type="ECO:0000259" key="12">
    <source>
        <dbReference type="PROSITE" id="PS52002"/>
    </source>
</evidence>
<keyword evidence="14" id="KW-1185">Reference proteome</keyword>
<dbReference type="SMART" id="SM00651">
    <property type="entry name" value="Sm"/>
    <property type="match status" value="1"/>
</dbReference>
<dbReference type="FunFam" id="2.30.30.100:FF:000016">
    <property type="entry name" value="Small nuclear ribonucleoprotein Sm D1"/>
    <property type="match status" value="1"/>
</dbReference>
<evidence type="ECO:0000256" key="2">
    <source>
        <dbReference type="ARBA" id="ARBA00004496"/>
    </source>
</evidence>
<dbReference type="GO" id="GO:0005681">
    <property type="term" value="C:spliceosomal complex"/>
    <property type="evidence" value="ECO:0007669"/>
    <property type="project" value="UniProtKB-KW"/>
</dbReference>
<dbReference type="CDD" id="cd01724">
    <property type="entry name" value="Sm_D1"/>
    <property type="match status" value="1"/>
</dbReference>
<dbReference type="PANTHER" id="PTHR23338">
    <property type="entry name" value="SMALL NUCLEAR RIBONUCLEOPROTEIN SM"/>
    <property type="match status" value="1"/>
</dbReference>
<dbReference type="Proteomes" id="UP001530377">
    <property type="component" value="Unassembled WGS sequence"/>
</dbReference>